<evidence type="ECO:0008006" key="4">
    <source>
        <dbReference type="Google" id="ProtNLM"/>
    </source>
</evidence>
<proteinExistence type="predicted"/>
<keyword evidence="1" id="KW-0472">Membrane</keyword>
<keyword evidence="3" id="KW-1185">Reference proteome</keyword>
<accession>A0ABW0E8P3</accession>
<evidence type="ECO:0000313" key="2">
    <source>
        <dbReference type="EMBL" id="MFC5269620.1"/>
    </source>
</evidence>
<keyword evidence="1" id="KW-1133">Transmembrane helix</keyword>
<evidence type="ECO:0000313" key="3">
    <source>
        <dbReference type="Proteomes" id="UP001596161"/>
    </source>
</evidence>
<protein>
    <recommendedName>
        <fullName evidence="4">Cytochrome B</fullName>
    </recommendedName>
</protein>
<evidence type="ECO:0000256" key="1">
    <source>
        <dbReference type="SAM" id="Phobius"/>
    </source>
</evidence>
<feature type="transmembrane region" description="Helical" evidence="1">
    <location>
        <begin position="118"/>
        <end position="138"/>
    </location>
</feature>
<organism evidence="2 3">
    <name type="scientific">Adhaeribacter terreus</name>
    <dbReference type="NCBI Taxonomy" id="529703"/>
    <lineage>
        <taxon>Bacteria</taxon>
        <taxon>Pseudomonadati</taxon>
        <taxon>Bacteroidota</taxon>
        <taxon>Cytophagia</taxon>
        <taxon>Cytophagales</taxon>
        <taxon>Hymenobacteraceae</taxon>
        <taxon>Adhaeribacter</taxon>
    </lineage>
</organism>
<gene>
    <name evidence="2" type="ORF">ACFPIB_03295</name>
</gene>
<dbReference type="RefSeq" id="WP_378016001.1">
    <property type="nucleotide sequence ID" value="NZ_JBHSKT010000002.1"/>
</dbReference>
<keyword evidence="1" id="KW-0812">Transmembrane</keyword>
<dbReference type="Proteomes" id="UP001596161">
    <property type="component" value="Unassembled WGS sequence"/>
</dbReference>
<sequence length="142" mass="15660">MYTGLLHAHSGLAYVLLAAIIFAIVYTLIGFIGNKPFTEGNRKVALIGLIATHIQVLIGLILYFVSPYGISNFSGGNMKDGSARLLMLEHPLTMIIAAVLVTIGYSKAKKLTDSNARYKKILIFFTLGLIFILCRLPWSNWL</sequence>
<feature type="transmembrane region" description="Helical" evidence="1">
    <location>
        <begin position="12"/>
        <end position="32"/>
    </location>
</feature>
<name>A0ABW0E8P3_9BACT</name>
<dbReference type="EMBL" id="JBHSKT010000002">
    <property type="protein sequence ID" value="MFC5269620.1"/>
    <property type="molecule type" value="Genomic_DNA"/>
</dbReference>
<feature type="transmembrane region" description="Helical" evidence="1">
    <location>
        <begin position="85"/>
        <end position="106"/>
    </location>
</feature>
<reference evidence="3" key="1">
    <citation type="journal article" date="2019" name="Int. J. Syst. Evol. Microbiol.">
        <title>The Global Catalogue of Microorganisms (GCM) 10K type strain sequencing project: providing services to taxonomists for standard genome sequencing and annotation.</title>
        <authorList>
            <consortium name="The Broad Institute Genomics Platform"/>
            <consortium name="The Broad Institute Genome Sequencing Center for Infectious Disease"/>
            <person name="Wu L."/>
            <person name="Ma J."/>
        </authorList>
    </citation>
    <scope>NUCLEOTIDE SEQUENCE [LARGE SCALE GENOMIC DNA]</scope>
    <source>
        <strain evidence="3">KACC 12602</strain>
    </source>
</reference>
<comment type="caution">
    <text evidence="2">The sequence shown here is derived from an EMBL/GenBank/DDBJ whole genome shotgun (WGS) entry which is preliminary data.</text>
</comment>
<feature type="transmembrane region" description="Helical" evidence="1">
    <location>
        <begin position="44"/>
        <end position="65"/>
    </location>
</feature>